<comment type="caution">
    <text evidence="1">The sequence shown here is derived from an EMBL/GenBank/DDBJ whole genome shotgun (WGS) entry which is preliminary data.</text>
</comment>
<dbReference type="EMBL" id="JXTB01000081">
    <property type="protein sequence ID" value="PON66209.1"/>
    <property type="molecule type" value="Genomic_DNA"/>
</dbReference>
<sequence length="82" mass="9185">MAAYHVHSNSCPSSQHPLIPEFDEQLRRLRSSEVASTSSTLTATKLNGLQDLNDTVEKLFSLPLNQQALSKEQNENMLDSRD</sequence>
<evidence type="ECO:0000313" key="1">
    <source>
        <dbReference type="EMBL" id="PON66209.1"/>
    </source>
</evidence>
<dbReference type="OrthoDB" id="912240at2759"/>
<proteinExistence type="predicted"/>
<keyword evidence="2" id="KW-1185">Reference proteome</keyword>
<dbReference type="GO" id="GO:0048367">
    <property type="term" value="P:shoot system development"/>
    <property type="evidence" value="ECO:0007669"/>
    <property type="project" value="InterPro"/>
</dbReference>
<dbReference type="Proteomes" id="UP000237105">
    <property type="component" value="Unassembled WGS sequence"/>
</dbReference>
<evidence type="ECO:0000313" key="2">
    <source>
        <dbReference type="Proteomes" id="UP000237105"/>
    </source>
</evidence>
<dbReference type="InterPro" id="IPR004320">
    <property type="entry name" value="BPS1_pln"/>
</dbReference>
<accession>A0A2P5CYT8</accession>
<dbReference type="GO" id="GO:0048364">
    <property type="term" value="P:root development"/>
    <property type="evidence" value="ECO:0007669"/>
    <property type="project" value="InterPro"/>
</dbReference>
<dbReference type="PANTHER" id="PTHR33070:SF129">
    <property type="entry name" value="DUF241 DOMAIN PROTEIN"/>
    <property type="match status" value="1"/>
</dbReference>
<dbReference type="AlphaFoldDB" id="A0A2P5CYT8"/>
<gene>
    <name evidence="1" type="ORF">PanWU01x14_110750</name>
</gene>
<reference evidence="2" key="1">
    <citation type="submission" date="2016-06" db="EMBL/GenBank/DDBJ databases">
        <title>Parallel loss of symbiosis genes in relatives of nitrogen-fixing non-legume Parasponia.</title>
        <authorList>
            <person name="Van Velzen R."/>
            <person name="Holmer R."/>
            <person name="Bu F."/>
            <person name="Rutten L."/>
            <person name="Van Zeijl A."/>
            <person name="Liu W."/>
            <person name="Santuari L."/>
            <person name="Cao Q."/>
            <person name="Sharma T."/>
            <person name="Shen D."/>
            <person name="Roswanjaya Y."/>
            <person name="Wardhani T."/>
            <person name="Kalhor M.S."/>
            <person name="Jansen J."/>
            <person name="Van den Hoogen J."/>
            <person name="Gungor B."/>
            <person name="Hartog M."/>
            <person name="Hontelez J."/>
            <person name="Verver J."/>
            <person name="Yang W.-C."/>
            <person name="Schijlen E."/>
            <person name="Repin R."/>
            <person name="Schilthuizen M."/>
            <person name="Schranz E."/>
            <person name="Heidstra R."/>
            <person name="Miyata K."/>
            <person name="Fedorova E."/>
            <person name="Kohlen W."/>
            <person name="Bisseling T."/>
            <person name="Smit S."/>
            <person name="Geurts R."/>
        </authorList>
    </citation>
    <scope>NUCLEOTIDE SEQUENCE [LARGE SCALE GENOMIC DNA]</scope>
    <source>
        <strain evidence="2">cv. WU1-14</strain>
    </source>
</reference>
<protein>
    <submittedName>
        <fullName evidence="1">Uncharacterized protein</fullName>
    </submittedName>
</protein>
<organism evidence="1 2">
    <name type="scientific">Parasponia andersonii</name>
    <name type="common">Sponia andersonii</name>
    <dbReference type="NCBI Taxonomy" id="3476"/>
    <lineage>
        <taxon>Eukaryota</taxon>
        <taxon>Viridiplantae</taxon>
        <taxon>Streptophyta</taxon>
        <taxon>Embryophyta</taxon>
        <taxon>Tracheophyta</taxon>
        <taxon>Spermatophyta</taxon>
        <taxon>Magnoliopsida</taxon>
        <taxon>eudicotyledons</taxon>
        <taxon>Gunneridae</taxon>
        <taxon>Pentapetalae</taxon>
        <taxon>rosids</taxon>
        <taxon>fabids</taxon>
        <taxon>Rosales</taxon>
        <taxon>Cannabaceae</taxon>
        <taxon>Parasponia</taxon>
    </lineage>
</organism>
<name>A0A2P5CYT8_PARAD</name>
<feature type="non-terminal residue" evidence="1">
    <location>
        <position position="82"/>
    </location>
</feature>
<dbReference type="Pfam" id="PF03087">
    <property type="entry name" value="BPS1"/>
    <property type="match status" value="1"/>
</dbReference>
<dbReference type="PANTHER" id="PTHR33070">
    <property type="entry name" value="OS06G0725500 PROTEIN"/>
    <property type="match status" value="1"/>
</dbReference>